<dbReference type="Gene3D" id="3.40.50.2300">
    <property type="match status" value="1"/>
</dbReference>
<dbReference type="InterPro" id="IPR050595">
    <property type="entry name" value="Bact_response_regulator"/>
</dbReference>
<dbReference type="Proteomes" id="UP000288293">
    <property type="component" value="Unassembled WGS sequence"/>
</dbReference>
<dbReference type="InterPro" id="IPR011006">
    <property type="entry name" value="CheY-like_superfamily"/>
</dbReference>
<dbReference type="PROSITE" id="PS50110">
    <property type="entry name" value="RESPONSE_REGULATORY"/>
    <property type="match status" value="1"/>
</dbReference>
<dbReference type="SUPFAM" id="SSF52172">
    <property type="entry name" value="CheY-like"/>
    <property type="match status" value="1"/>
</dbReference>
<evidence type="ECO:0000256" key="2">
    <source>
        <dbReference type="PROSITE-ProRule" id="PRU00169"/>
    </source>
</evidence>
<feature type="domain" description="Response regulatory" evidence="3">
    <location>
        <begin position="24"/>
        <end position="148"/>
    </location>
</feature>
<gene>
    <name evidence="4" type="ORF">CWE09_11645</name>
</gene>
<dbReference type="InterPro" id="IPR001789">
    <property type="entry name" value="Sig_transdc_resp-reg_receiver"/>
</dbReference>
<feature type="modified residue" description="4-aspartylphosphate" evidence="2">
    <location>
        <position position="79"/>
    </location>
</feature>
<dbReference type="OrthoDB" id="9787688at2"/>
<dbReference type="SMART" id="SM00448">
    <property type="entry name" value="REC"/>
    <property type="match status" value="1"/>
</dbReference>
<reference evidence="4 5" key="1">
    <citation type="journal article" date="2011" name="Front. Microbiol.">
        <title>Genomic signatures of strain selection and enhancement in Bacillus atrophaeus var. globigii, a historical biowarfare simulant.</title>
        <authorList>
            <person name="Gibbons H.S."/>
            <person name="Broomall S.M."/>
            <person name="McNew L.A."/>
            <person name="Daligault H."/>
            <person name="Chapman C."/>
            <person name="Bruce D."/>
            <person name="Karavis M."/>
            <person name="Krepps M."/>
            <person name="McGregor P.A."/>
            <person name="Hong C."/>
            <person name="Park K.H."/>
            <person name="Akmal A."/>
            <person name="Feldman A."/>
            <person name="Lin J.S."/>
            <person name="Chang W.E."/>
            <person name="Higgs B.W."/>
            <person name="Demirev P."/>
            <person name="Lindquist J."/>
            <person name="Liem A."/>
            <person name="Fochler E."/>
            <person name="Read T.D."/>
            <person name="Tapia R."/>
            <person name="Johnson S."/>
            <person name="Bishop-Lilly K.A."/>
            <person name="Detter C."/>
            <person name="Han C."/>
            <person name="Sozhamannan S."/>
            <person name="Rosenzweig C.N."/>
            <person name="Skowronski E.W."/>
        </authorList>
    </citation>
    <scope>NUCLEOTIDE SEQUENCE [LARGE SCALE GENOMIC DNA]</scope>
    <source>
        <strain evidence="4 5">MLST1</strain>
    </source>
</reference>
<keyword evidence="5" id="KW-1185">Reference proteome</keyword>
<organism evidence="4 5">
    <name type="scientific">Aliidiomarina minuta</name>
    <dbReference type="NCBI Taxonomy" id="880057"/>
    <lineage>
        <taxon>Bacteria</taxon>
        <taxon>Pseudomonadati</taxon>
        <taxon>Pseudomonadota</taxon>
        <taxon>Gammaproteobacteria</taxon>
        <taxon>Alteromonadales</taxon>
        <taxon>Idiomarinaceae</taxon>
        <taxon>Aliidiomarina</taxon>
    </lineage>
</organism>
<evidence type="ECO:0000256" key="1">
    <source>
        <dbReference type="ARBA" id="ARBA00022553"/>
    </source>
</evidence>
<dbReference type="InterPro" id="IPR021800">
    <property type="entry name" value="DUF3369"/>
</dbReference>
<accession>A0A432W4T0</accession>
<comment type="caution">
    <text evidence="4">The sequence shown here is derived from an EMBL/GenBank/DDBJ whole genome shotgun (WGS) entry which is preliminary data.</text>
</comment>
<dbReference type="GO" id="GO:0000160">
    <property type="term" value="P:phosphorelay signal transduction system"/>
    <property type="evidence" value="ECO:0007669"/>
    <property type="project" value="InterPro"/>
</dbReference>
<dbReference type="PANTHER" id="PTHR44591:SF3">
    <property type="entry name" value="RESPONSE REGULATORY DOMAIN-CONTAINING PROTEIN"/>
    <property type="match status" value="1"/>
</dbReference>
<dbReference type="Pfam" id="PF11849">
    <property type="entry name" value="DUF3369"/>
    <property type="match status" value="1"/>
</dbReference>
<dbReference type="AlphaFoldDB" id="A0A432W4T0"/>
<name>A0A432W4T0_9GAMM</name>
<keyword evidence="1 2" id="KW-0597">Phosphoprotein</keyword>
<dbReference type="PANTHER" id="PTHR44591">
    <property type="entry name" value="STRESS RESPONSE REGULATOR PROTEIN 1"/>
    <property type="match status" value="1"/>
</dbReference>
<dbReference type="EMBL" id="PIPL01000002">
    <property type="protein sequence ID" value="RUO24498.1"/>
    <property type="molecule type" value="Genomic_DNA"/>
</dbReference>
<protein>
    <recommendedName>
        <fullName evidence="3">Response regulatory domain-containing protein</fullName>
    </recommendedName>
</protein>
<proteinExistence type="predicted"/>
<evidence type="ECO:0000259" key="3">
    <source>
        <dbReference type="PROSITE" id="PS50110"/>
    </source>
</evidence>
<evidence type="ECO:0000313" key="5">
    <source>
        <dbReference type="Proteomes" id="UP000288293"/>
    </source>
</evidence>
<dbReference type="RefSeq" id="WP_126804200.1">
    <property type="nucleotide sequence ID" value="NZ_PIPL01000002.1"/>
</dbReference>
<sequence>MSDEFLFAEEDPENALAENQLPYPILIVDDDEEIHVITRMALNDFRLDGRPLEFVSAYSGVEAQQLLQERDDFALVLLDVVMENDHAGLDVARWIRDTLKNRMIRIVLRTGQPGQAPEEEIIARYEIDDYKEKTELTYRKLVTLMYCSLRAYRELRTIEANRQALESIIEASSELFSASSIRQLSQGILQQLVALITHADMAAYCQIDSLTAEREADSAYEIIAATGHYQQNIGQLLQQQIHSSVIKELTQRKQSVCFILRRHVYYGLYSTSAGNYYLLYIEGIKQLSDSDQKLLELFMNNTAIAFEHAQQHTQSAG</sequence>
<evidence type="ECO:0000313" key="4">
    <source>
        <dbReference type="EMBL" id="RUO24498.1"/>
    </source>
</evidence>